<evidence type="ECO:0000313" key="1">
    <source>
        <dbReference type="EMBL" id="ACD83055.1"/>
    </source>
</evidence>
<dbReference type="HOGENOM" id="CLU_3397386_0_0_0"/>
<protein>
    <submittedName>
        <fullName evidence="1">Uncharacterized protein</fullName>
    </submittedName>
</protein>
<dbReference type="Proteomes" id="UP000009149">
    <property type="component" value="Chromosome"/>
</dbReference>
<organism evidence="1 2">
    <name type="scientific">Methylacidiphilum infernorum (isolate V4)</name>
    <name type="common">Methylokorus infernorum (strain V4)</name>
    <dbReference type="NCBI Taxonomy" id="481448"/>
    <lineage>
        <taxon>Bacteria</taxon>
        <taxon>Pseudomonadati</taxon>
        <taxon>Verrucomicrobiota</taxon>
        <taxon>Methylacidiphilae</taxon>
        <taxon>Methylacidiphilales</taxon>
        <taxon>Methylacidiphilaceae</taxon>
        <taxon>Methylacidiphilum (ex Ratnadevi et al. 2023)</taxon>
    </lineage>
</organism>
<reference evidence="1 2" key="1">
    <citation type="journal article" date="2008" name="Biol. Direct">
        <title>Complete genome sequence of the extremely acidophilic methanotroph isolate V4, Methylacidiphilum infernorum, a representative of the bacterial phylum Verrucomicrobia.</title>
        <authorList>
            <person name="Hou S."/>
            <person name="Makarova K.S."/>
            <person name="Saw J.H."/>
            <person name="Senin P."/>
            <person name="Ly B.V."/>
            <person name="Zhou Z."/>
            <person name="Ren Y."/>
            <person name="Wang J."/>
            <person name="Galperin M.Y."/>
            <person name="Omelchenko M.V."/>
            <person name="Wolf Y.I."/>
            <person name="Yutin N."/>
            <person name="Koonin E.V."/>
            <person name="Stott M.B."/>
            <person name="Mountain B.W."/>
            <person name="Crowe M.A."/>
            <person name="Smirnova A.V."/>
            <person name="Dunfield P.F."/>
            <person name="Feng L."/>
            <person name="Wang L."/>
            <person name="Alam M."/>
        </authorList>
    </citation>
    <scope>NUCLEOTIDE SEQUENCE [LARGE SCALE GENOMIC DNA]</scope>
    <source>
        <strain evidence="2">Isolate V4</strain>
    </source>
</reference>
<dbReference type="EMBL" id="CP000975">
    <property type="protein sequence ID" value="ACD83055.1"/>
    <property type="molecule type" value="Genomic_DNA"/>
</dbReference>
<dbReference type="STRING" id="481448.Minf_1000"/>
<accession>B3DUQ2</accession>
<gene>
    <name evidence="1" type="ordered locus">Minf_1000</name>
</gene>
<proteinExistence type="predicted"/>
<evidence type="ECO:0000313" key="2">
    <source>
        <dbReference type="Proteomes" id="UP000009149"/>
    </source>
</evidence>
<dbReference type="KEGG" id="min:Minf_1000"/>
<name>B3DUQ2_METI4</name>
<sequence>MKTARHVCTHSSYAYKSDSFAHIFAPFFIPI</sequence>
<dbReference type="AlphaFoldDB" id="B3DUQ2"/>